<evidence type="ECO:0000313" key="1">
    <source>
        <dbReference type="EMBL" id="KAH7316207.1"/>
    </source>
</evidence>
<reference evidence="1" key="1">
    <citation type="submission" date="2021-08" db="EMBL/GenBank/DDBJ databases">
        <title>WGS assembly of Ceratopteris richardii.</title>
        <authorList>
            <person name="Marchant D.B."/>
            <person name="Chen G."/>
            <person name="Jenkins J."/>
            <person name="Shu S."/>
            <person name="Leebens-Mack J."/>
            <person name="Grimwood J."/>
            <person name="Schmutz J."/>
            <person name="Soltis P."/>
            <person name="Soltis D."/>
            <person name="Chen Z.-H."/>
        </authorList>
    </citation>
    <scope>NUCLEOTIDE SEQUENCE</scope>
    <source>
        <strain evidence="1">Whitten #5841</strain>
        <tissue evidence="1">Leaf</tissue>
    </source>
</reference>
<dbReference type="Proteomes" id="UP000825935">
    <property type="component" value="Chromosome 21"/>
</dbReference>
<keyword evidence="2" id="KW-1185">Reference proteome</keyword>
<evidence type="ECO:0000313" key="2">
    <source>
        <dbReference type="Proteomes" id="UP000825935"/>
    </source>
</evidence>
<name>A0A8T2SFP4_CERRI</name>
<comment type="caution">
    <text evidence="1">The sequence shown here is derived from an EMBL/GenBank/DDBJ whole genome shotgun (WGS) entry which is preliminary data.</text>
</comment>
<protein>
    <submittedName>
        <fullName evidence="1">Uncharacterized protein</fullName>
    </submittedName>
</protein>
<accession>A0A8T2SFP4</accession>
<gene>
    <name evidence="1" type="ORF">KP509_21G082900</name>
</gene>
<organism evidence="1 2">
    <name type="scientific">Ceratopteris richardii</name>
    <name type="common">Triangle waterfern</name>
    <dbReference type="NCBI Taxonomy" id="49495"/>
    <lineage>
        <taxon>Eukaryota</taxon>
        <taxon>Viridiplantae</taxon>
        <taxon>Streptophyta</taxon>
        <taxon>Embryophyta</taxon>
        <taxon>Tracheophyta</taxon>
        <taxon>Polypodiopsida</taxon>
        <taxon>Polypodiidae</taxon>
        <taxon>Polypodiales</taxon>
        <taxon>Pteridineae</taxon>
        <taxon>Pteridaceae</taxon>
        <taxon>Parkerioideae</taxon>
        <taxon>Ceratopteris</taxon>
    </lineage>
</organism>
<dbReference type="EMBL" id="CM035426">
    <property type="protein sequence ID" value="KAH7316207.1"/>
    <property type="molecule type" value="Genomic_DNA"/>
</dbReference>
<proteinExistence type="predicted"/>
<sequence length="51" mass="5715">MEKRRIISITNLSLEGLGYDSNFFICRCLACGTKSVSVSKEKSYNITRIPA</sequence>
<dbReference type="AlphaFoldDB" id="A0A8T2SFP4"/>